<dbReference type="EMBL" id="CAJVQC010060289">
    <property type="protein sequence ID" value="CAG8800608.1"/>
    <property type="molecule type" value="Genomic_DNA"/>
</dbReference>
<dbReference type="Proteomes" id="UP000789920">
    <property type="component" value="Unassembled WGS sequence"/>
</dbReference>
<sequence>MEFCDQEEHIKKECFQFKESVILRQHYQVFKEIFKTKDRDYLSKTAQEVESLPETEEKEKLKEEAINDKMEDSQKEAKQATTFSEAELTTRDELALDSPSFKDNNKENNPS</sequence>
<name>A0ACA9RNM5_9GLOM</name>
<proteinExistence type="predicted"/>
<keyword evidence="2" id="KW-1185">Reference proteome</keyword>
<gene>
    <name evidence="1" type="ORF">RPERSI_LOCUS20960</name>
</gene>
<comment type="caution">
    <text evidence="1">The sequence shown here is derived from an EMBL/GenBank/DDBJ whole genome shotgun (WGS) entry which is preliminary data.</text>
</comment>
<reference evidence="1" key="1">
    <citation type="submission" date="2021-06" db="EMBL/GenBank/DDBJ databases">
        <authorList>
            <person name="Kallberg Y."/>
            <person name="Tangrot J."/>
            <person name="Rosling A."/>
        </authorList>
    </citation>
    <scope>NUCLEOTIDE SEQUENCE</scope>
    <source>
        <strain evidence="1">MA461A</strain>
    </source>
</reference>
<organism evidence="1 2">
    <name type="scientific">Racocetra persica</name>
    <dbReference type="NCBI Taxonomy" id="160502"/>
    <lineage>
        <taxon>Eukaryota</taxon>
        <taxon>Fungi</taxon>
        <taxon>Fungi incertae sedis</taxon>
        <taxon>Mucoromycota</taxon>
        <taxon>Glomeromycotina</taxon>
        <taxon>Glomeromycetes</taxon>
        <taxon>Diversisporales</taxon>
        <taxon>Gigasporaceae</taxon>
        <taxon>Racocetra</taxon>
    </lineage>
</organism>
<protein>
    <submittedName>
        <fullName evidence="1">10762_t:CDS:1</fullName>
    </submittedName>
</protein>
<evidence type="ECO:0000313" key="2">
    <source>
        <dbReference type="Proteomes" id="UP000789920"/>
    </source>
</evidence>
<evidence type="ECO:0000313" key="1">
    <source>
        <dbReference type="EMBL" id="CAG8800608.1"/>
    </source>
</evidence>
<accession>A0ACA9RNM5</accession>